<sequence>MTNEELQQWVMQISLESFGVPFRHRASFNPRLKTTGGRYFLKSHHIEMNPHQLAEYGAEELERIIKHELCHYHLHIAGRGYQHRDQDFKTLLKHVGGSRYCQSLPGAKARRALPHKYKLVCHLCGNQYLRKRRVDPNRYRCGKCSGTLALFNL</sequence>
<dbReference type="HAMAP" id="MF_00745">
    <property type="entry name" value="SprT_like"/>
    <property type="match status" value="1"/>
</dbReference>
<comment type="cofactor">
    <cofactor evidence="4">
        <name>Zn(2+)</name>
        <dbReference type="ChEBI" id="CHEBI:29105"/>
    </cofactor>
    <text evidence="4">Binds 1 zinc ion.</text>
</comment>
<organism evidence="6 7">
    <name type="scientific">Paenibacillus shirakamiensis</name>
    <dbReference type="NCBI Taxonomy" id="1265935"/>
    <lineage>
        <taxon>Bacteria</taxon>
        <taxon>Bacillati</taxon>
        <taxon>Bacillota</taxon>
        <taxon>Bacilli</taxon>
        <taxon>Bacillales</taxon>
        <taxon>Paenibacillaceae</taxon>
        <taxon>Paenibacillus</taxon>
    </lineage>
</organism>
<keyword evidence="1 4" id="KW-0963">Cytoplasm</keyword>
<keyword evidence="2 4" id="KW-0479">Metal-binding</keyword>
<evidence type="ECO:0000313" key="6">
    <source>
        <dbReference type="EMBL" id="MBP2000570.1"/>
    </source>
</evidence>
<evidence type="ECO:0000313" key="7">
    <source>
        <dbReference type="Proteomes" id="UP001519288"/>
    </source>
</evidence>
<dbReference type="SMART" id="SM00731">
    <property type="entry name" value="SprT"/>
    <property type="match status" value="1"/>
</dbReference>
<dbReference type="NCBIfam" id="NF003339">
    <property type="entry name" value="PRK04351.1"/>
    <property type="match status" value="1"/>
</dbReference>
<dbReference type="EMBL" id="JAGGLD010000002">
    <property type="protein sequence ID" value="MBP2000570.1"/>
    <property type="molecule type" value="Genomic_DNA"/>
</dbReference>
<dbReference type="RefSeq" id="WP_209860879.1">
    <property type="nucleotide sequence ID" value="NZ_JAGGLD010000002.1"/>
</dbReference>
<protein>
    <recommendedName>
        <fullName evidence="4">Protein SprT-like</fullName>
    </recommendedName>
</protein>
<comment type="similarity">
    <text evidence="4">Belongs to the SprT family.</text>
</comment>
<keyword evidence="3 4" id="KW-0862">Zinc</keyword>
<comment type="subcellular location">
    <subcellularLocation>
        <location evidence="4">Cytoplasm</location>
    </subcellularLocation>
</comment>
<dbReference type="Pfam" id="PF10263">
    <property type="entry name" value="SprT-like"/>
    <property type="match status" value="1"/>
</dbReference>
<proteinExistence type="inferred from homology"/>
<reference evidence="6 7" key="1">
    <citation type="submission" date="2021-03" db="EMBL/GenBank/DDBJ databases">
        <title>Genomic Encyclopedia of Type Strains, Phase IV (KMG-IV): sequencing the most valuable type-strain genomes for metagenomic binning, comparative biology and taxonomic classification.</title>
        <authorList>
            <person name="Goeker M."/>
        </authorList>
    </citation>
    <scope>NUCLEOTIDE SEQUENCE [LARGE SCALE GENOMIC DNA]</scope>
    <source>
        <strain evidence="6 7">DSM 26806</strain>
    </source>
</reference>
<feature type="active site" evidence="4">
    <location>
        <position position="68"/>
    </location>
</feature>
<evidence type="ECO:0000256" key="4">
    <source>
        <dbReference type="HAMAP-Rule" id="MF_00745"/>
    </source>
</evidence>
<name>A0ABS4JFT5_9BACL</name>
<evidence type="ECO:0000256" key="2">
    <source>
        <dbReference type="ARBA" id="ARBA00022723"/>
    </source>
</evidence>
<gene>
    <name evidence="6" type="ORF">J2Z69_001601</name>
</gene>
<dbReference type="InterPro" id="IPR035240">
    <property type="entry name" value="SprT_Zn_ribbon"/>
</dbReference>
<dbReference type="InterPro" id="IPR006640">
    <property type="entry name" value="SprT-like_domain"/>
</dbReference>
<evidence type="ECO:0000259" key="5">
    <source>
        <dbReference type="SMART" id="SM00731"/>
    </source>
</evidence>
<dbReference type="Pfam" id="PF17283">
    <property type="entry name" value="Zn_ribbon_SprT"/>
    <property type="match status" value="1"/>
</dbReference>
<keyword evidence="7" id="KW-1185">Reference proteome</keyword>
<feature type="binding site" evidence="4">
    <location>
        <position position="67"/>
    </location>
    <ligand>
        <name>Zn(2+)</name>
        <dbReference type="ChEBI" id="CHEBI:29105"/>
    </ligand>
</feature>
<evidence type="ECO:0000256" key="1">
    <source>
        <dbReference type="ARBA" id="ARBA00022490"/>
    </source>
</evidence>
<dbReference type="Proteomes" id="UP001519288">
    <property type="component" value="Unassembled WGS sequence"/>
</dbReference>
<accession>A0ABS4JFT5</accession>
<feature type="domain" description="SprT-like" evidence="5">
    <location>
        <begin position="4"/>
        <end position="151"/>
    </location>
</feature>
<comment type="caution">
    <text evidence="6">The sequence shown here is derived from an EMBL/GenBank/DDBJ whole genome shotgun (WGS) entry which is preliminary data.</text>
</comment>
<feature type="binding site" evidence="4">
    <location>
        <position position="71"/>
    </location>
    <ligand>
        <name>Zn(2+)</name>
        <dbReference type="ChEBI" id="CHEBI:29105"/>
    </ligand>
</feature>
<dbReference type="InterPro" id="IPR023524">
    <property type="entry name" value="Uncharacterised_SprT-like"/>
</dbReference>
<evidence type="ECO:0000256" key="3">
    <source>
        <dbReference type="ARBA" id="ARBA00022833"/>
    </source>
</evidence>